<dbReference type="FunFam" id="1.10.472.10:FF:000023">
    <property type="entry name" value="Transcription initiation factor IIB"/>
    <property type="match status" value="1"/>
</dbReference>
<dbReference type="RefSeq" id="WP_174629224.1">
    <property type="nucleotide sequence ID" value="NZ_CP049074.1"/>
</dbReference>
<keyword evidence="4" id="KW-0805">Transcription regulation</keyword>
<dbReference type="GO" id="GO:0070897">
    <property type="term" value="P:transcription preinitiation complex assembly"/>
    <property type="evidence" value="ECO:0007669"/>
    <property type="project" value="InterPro"/>
</dbReference>
<dbReference type="SUPFAM" id="SSF47954">
    <property type="entry name" value="Cyclin-like"/>
    <property type="match status" value="2"/>
</dbReference>
<protein>
    <recommendedName>
        <fullName evidence="2">Transcription initiation factor IIB</fullName>
    </recommendedName>
</protein>
<evidence type="ECO:0000256" key="3">
    <source>
        <dbReference type="ARBA" id="ARBA00022737"/>
    </source>
</evidence>
<dbReference type="GO" id="GO:0008270">
    <property type="term" value="F:zinc ion binding"/>
    <property type="evidence" value="ECO:0007669"/>
    <property type="project" value="UniProtKB-KW"/>
</dbReference>
<feature type="domain" description="TFIIB-type" evidence="8">
    <location>
        <begin position="1"/>
        <end position="30"/>
    </location>
</feature>
<dbReference type="KEGG" id="mten:GWK48_02280"/>
<evidence type="ECO:0000256" key="5">
    <source>
        <dbReference type="ARBA" id="ARBA00023163"/>
    </source>
</evidence>
<dbReference type="SMART" id="SM00385">
    <property type="entry name" value="CYCLIN"/>
    <property type="match status" value="1"/>
</dbReference>
<comment type="similarity">
    <text evidence="1">Belongs to the TFIIB family.</text>
</comment>
<dbReference type="PANTHER" id="PTHR11618">
    <property type="entry name" value="TRANSCRIPTION INITIATION FACTOR IIB-RELATED"/>
    <property type="match status" value="1"/>
</dbReference>
<dbReference type="InterPro" id="IPR013150">
    <property type="entry name" value="TFIIB_cyclin"/>
</dbReference>
<dbReference type="GO" id="GO:0097550">
    <property type="term" value="C:transcription preinitiation complex"/>
    <property type="evidence" value="ECO:0007669"/>
    <property type="project" value="TreeGrafter"/>
</dbReference>
<dbReference type="CDD" id="cd20550">
    <property type="entry name" value="CYCLIN_TFIIB_archaea_like_rpt2"/>
    <property type="match status" value="1"/>
</dbReference>
<evidence type="ECO:0000313" key="10">
    <source>
        <dbReference type="Proteomes" id="UP000509301"/>
    </source>
</evidence>
<sequence length="304" mass="33816">MQCPICGGIDIILDPSRGLYVCRNDGVVIEENLVDQGPEWRVFDPSDHQKKSRVGAAVTERVHDKGIATVIGFGGRVKDKLKAVRLQRLQNKTRVSSKDKKIVTFLSILNSEAGKLGLPVHVKEDAAGILKKLVESGLARRVDMYALVGATLYYVCRVNKIPIYPQEIKDRYQLNSSDLWNALERVQKVAKAEKINYPYPVAGEGVIMRGPSPIEHIPKIINTLKLPQPIETKAADIVDMLYRNGLTSGKSYLSIAAAAVYLVSTLMDHKKTQKEVAEALKITEVTIRNRYKEIIDALDIEVSL</sequence>
<evidence type="ECO:0000313" key="9">
    <source>
        <dbReference type="EMBL" id="QKQ99373.1"/>
    </source>
</evidence>
<dbReference type="GO" id="GO:0003743">
    <property type="term" value="F:translation initiation factor activity"/>
    <property type="evidence" value="ECO:0007669"/>
    <property type="project" value="UniProtKB-KW"/>
</dbReference>
<dbReference type="GeneID" id="55640737"/>
<accession>A0A6N0NR72</accession>
<keyword evidence="7" id="KW-0863">Zinc-finger</keyword>
<keyword evidence="10" id="KW-1185">Reference proteome</keyword>
<dbReference type="Gene3D" id="1.10.472.170">
    <property type="match status" value="1"/>
</dbReference>
<dbReference type="Pfam" id="PF00382">
    <property type="entry name" value="TFIIB"/>
    <property type="match status" value="2"/>
</dbReference>
<keyword evidence="9" id="KW-0648">Protein biosynthesis</keyword>
<dbReference type="SUPFAM" id="SSF57783">
    <property type="entry name" value="Zinc beta-ribbon"/>
    <property type="match status" value="1"/>
</dbReference>
<evidence type="ECO:0000256" key="1">
    <source>
        <dbReference type="ARBA" id="ARBA00010857"/>
    </source>
</evidence>
<dbReference type="PANTHER" id="PTHR11618:SF13">
    <property type="entry name" value="TRANSCRIPTION INITIATION FACTOR IIB"/>
    <property type="match status" value="1"/>
</dbReference>
<evidence type="ECO:0000256" key="4">
    <source>
        <dbReference type="ARBA" id="ARBA00023015"/>
    </source>
</evidence>
<dbReference type="Pfam" id="PF08271">
    <property type="entry name" value="Zn_Ribbon_TF"/>
    <property type="match status" value="1"/>
</dbReference>
<dbReference type="AlphaFoldDB" id="A0A6N0NR72"/>
<keyword evidence="7" id="KW-0479">Metal-binding</keyword>
<dbReference type="PRINTS" id="PR00685">
    <property type="entry name" value="TIFACTORIIB"/>
</dbReference>
<evidence type="ECO:0000256" key="2">
    <source>
        <dbReference type="ARBA" id="ARBA00013932"/>
    </source>
</evidence>
<dbReference type="PROSITE" id="PS51134">
    <property type="entry name" value="ZF_TFIIB"/>
    <property type="match status" value="1"/>
</dbReference>
<dbReference type="EMBL" id="CP049074">
    <property type="protein sequence ID" value="QKQ99373.1"/>
    <property type="molecule type" value="Genomic_DNA"/>
</dbReference>
<keyword evidence="9" id="KW-0396">Initiation factor</keyword>
<keyword evidence="3" id="KW-0677">Repeat</keyword>
<reference evidence="9 10" key="1">
    <citation type="submission" date="2020-02" db="EMBL/GenBank/DDBJ databases">
        <title>Comparative genome analysis reveals the metabolism and evolution of the thermophilic archaeal genus Metallosphaera.</title>
        <authorList>
            <person name="Jiang C."/>
        </authorList>
    </citation>
    <scope>NUCLEOTIDE SEQUENCE [LARGE SCALE GENOMIC DNA]</scope>
    <source>
        <strain evidence="9 10">Ric-A</strain>
    </source>
</reference>
<proteinExistence type="inferred from homology"/>
<dbReference type="Gene3D" id="1.10.472.10">
    <property type="entry name" value="Cyclin-like"/>
    <property type="match status" value="1"/>
</dbReference>
<dbReference type="InterPro" id="IPR013763">
    <property type="entry name" value="Cyclin-like_dom"/>
</dbReference>
<keyword evidence="7" id="KW-0862">Zinc</keyword>
<dbReference type="Proteomes" id="UP000509301">
    <property type="component" value="Chromosome"/>
</dbReference>
<evidence type="ECO:0000256" key="6">
    <source>
        <dbReference type="ARBA" id="ARBA00053882"/>
    </source>
</evidence>
<gene>
    <name evidence="9" type="ORF">GWK48_02280</name>
</gene>
<evidence type="ECO:0000259" key="8">
    <source>
        <dbReference type="PROSITE" id="PS51134"/>
    </source>
</evidence>
<dbReference type="InterPro" id="IPR013137">
    <property type="entry name" value="Znf_TFIIB"/>
</dbReference>
<dbReference type="InterPro" id="IPR036915">
    <property type="entry name" value="Cyclin-like_sf"/>
</dbReference>
<dbReference type="OrthoDB" id="7429at2157"/>
<keyword evidence="5" id="KW-0804">Transcription</keyword>
<evidence type="ECO:0000256" key="7">
    <source>
        <dbReference type="PROSITE-ProRule" id="PRU00469"/>
    </source>
</evidence>
<comment type="function">
    <text evidence="6">Stabilizes TBP binding to an archaeal box-A promoter. Also responsible for recruiting RNA polymerase II to the pre-initiation complex (DNA-TBP-TFIIB).</text>
</comment>
<dbReference type="InterPro" id="IPR000812">
    <property type="entry name" value="TFIIB"/>
</dbReference>
<dbReference type="GO" id="GO:0017025">
    <property type="term" value="F:TBP-class protein binding"/>
    <property type="evidence" value="ECO:0007669"/>
    <property type="project" value="InterPro"/>
</dbReference>
<organism evidence="9 10">
    <name type="scientific">Metallosphaera tengchongensis</name>
    <dbReference type="NCBI Taxonomy" id="1532350"/>
    <lineage>
        <taxon>Archaea</taxon>
        <taxon>Thermoproteota</taxon>
        <taxon>Thermoprotei</taxon>
        <taxon>Sulfolobales</taxon>
        <taxon>Sulfolobaceae</taxon>
        <taxon>Metallosphaera</taxon>
    </lineage>
</organism>
<name>A0A6N0NR72_9CREN</name>